<comment type="caution">
    <text evidence="2">The sequence shown here is derived from an EMBL/GenBank/DDBJ whole genome shotgun (WGS) entry which is preliminary data.</text>
</comment>
<dbReference type="EMBL" id="AEDQ01000018">
    <property type="protein sequence ID" value="EFL44155.1"/>
    <property type="molecule type" value="Genomic_DNA"/>
</dbReference>
<reference evidence="2 3" key="1">
    <citation type="submission" date="2010-08" db="EMBL/GenBank/DDBJ databases">
        <authorList>
            <person name="Durkin A.S."/>
            <person name="Madupu R."/>
            <person name="Torralba M."/>
            <person name="Gillis M."/>
            <person name="Methe B."/>
            <person name="Sutton G."/>
            <person name="Nelson K.E."/>
        </authorList>
    </citation>
    <scope>NUCLEOTIDE SEQUENCE [LARGE SCALE GENOMIC DNA]</scope>
    <source>
        <strain evidence="2 3">PB189-T1-4</strain>
    </source>
</reference>
<evidence type="ECO:0000256" key="1">
    <source>
        <dbReference type="SAM" id="MobiDB-lite"/>
    </source>
</evidence>
<dbReference type="Gene3D" id="1.10.150.240">
    <property type="entry name" value="Putative phosphatase, domain 2"/>
    <property type="match status" value="1"/>
</dbReference>
<feature type="compositionally biased region" description="Low complexity" evidence="1">
    <location>
        <begin position="1"/>
        <end position="26"/>
    </location>
</feature>
<dbReference type="Gene3D" id="3.40.50.1000">
    <property type="entry name" value="HAD superfamily/HAD-like"/>
    <property type="match status" value="1"/>
</dbReference>
<sequence>MAFTTAPKTSSTTTSTSSSPTSVPSTRGNAPACASSHELPYDAVIFDFDGTLANTKDHIIAIAKRVLAHHNLAPERYADLAQLIGPAFPQAFSIVFGYSDKEAREITAEYRAIYTNLGVEAWPLFDGMHDLLVSLKKAGILLGVASSKRNTMLHHALQDNGVEQLFSCARGKMSDEDEPKAQILAQVIRTLGVNPARAVMVGDRHYDIEAAKACNVASIGVYYGNTAPQGELEAAGADVVVHSVAQLKEHCLGRA</sequence>
<dbReference type="InterPro" id="IPR041492">
    <property type="entry name" value="HAD_2"/>
</dbReference>
<proteinExistence type="predicted"/>
<dbReference type="SUPFAM" id="SSF56784">
    <property type="entry name" value="HAD-like"/>
    <property type="match status" value="1"/>
</dbReference>
<dbReference type="InterPro" id="IPR023198">
    <property type="entry name" value="PGP-like_dom2"/>
</dbReference>
<dbReference type="RefSeq" id="WP_006304172.1">
    <property type="nucleotide sequence ID" value="NZ_AEDQ01000018.1"/>
</dbReference>
<feature type="region of interest" description="Disordered" evidence="1">
    <location>
        <begin position="1"/>
        <end position="31"/>
    </location>
</feature>
<organism evidence="2 3">
    <name type="scientific">Fannyhessea vaginae PB189-T1-4</name>
    <dbReference type="NCBI Taxonomy" id="866774"/>
    <lineage>
        <taxon>Bacteria</taxon>
        <taxon>Bacillati</taxon>
        <taxon>Actinomycetota</taxon>
        <taxon>Coriobacteriia</taxon>
        <taxon>Coriobacteriales</taxon>
        <taxon>Atopobiaceae</taxon>
        <taxon>Fannyhessea</taxon>
    </lineage>
</organism>
<dbReference type="PANTHER" id="PTHR43434:SF20">
    <property type="entry name" value="5'-NUCLEOTIDASE"/>
    <property type="match status" value="1"/>
</dbReference>
<dbReference type="SFLD" id="SFLDG01129">
    <property type="entry name" value="C1.5:_HAD__Beta-PGM__Phosphata"/>
    <property type="match status" value="1"/>
</dbReference>
<dbReference type="Proteomes" id="UP000004431">
    <property type="component" value="Unassembled WGS sequence"/>
</dbReference>
<dbReference type="Pfam" id="PF13419">
    <property type="entry name" value="HAD_2"/>
    <property type="match status" value="1"/>
</dbReference>
<evidence type="ECO:0000313" key="3">
    <source>
        <dbReference type="Proteomes" id="UP000004431"/>
    </source>
</evidence>
<gene>
    <name evidence="2" type="ORF">HMPREF9248_0317</name>
</gene>
<dbReference type="PANTHER" id="PTHR43434">
    <property type="entry name" value="PHOSPHOGLYCOLATE PHOSPHATASE"/>
    <property type="match status" value="1"/>
</dbReference>
<evidence type="ECO:0000313" key="2">
    <source>
        <dbReference type="EMBL" id="EFL44155.1"/>
    </source>
</evidence>
<dbReference type="InterPro" id="IPR023214">
    <property type="entry name" value="HAD_sf"/>
</dbReference>
<name>A0ABP2IYL1_9ACTN</name>
<dbReference type="InterPro" id="IPR050155">
    <property type="entry name" value="HAD-like_hydrolase_sf"/>
</dbReference>
<keyword evidence="3" id="KW-1185">Reference proteome</keyword>
<protein>
    <submittedName>
        <fullName evidence="2">HAD hydrolase, family IA, variant 3</fullName>
    </submittedName>
</protein>
<dbReference type="SFLD" id="SFLDS00003">
    <property type="entry name" value="Haloacid_Dehalogenase"/>
    <property type="match status" value="1"/>
</dbReference>
<keyword evidence="2" id="KW-0378">Hydrolase</keyword>
<accession>A0ABP2IYL1</accession>
<dbReference type="InterPro" id="IPR036412">
    <property type="entry name" value="HAD-like_sf"/>
</dbReference>
<dbReference type="GO" id="GO:0016787">
    <property type="term" value="F:hydrolase activity"/>
    <property type="evidence" value="ECO:0007669"/>
    <property type="project" value="UniProtKB-KW"/>
</dbReference>